<comment type="caution">
    <text evidence="1">The sequence shown here is derived from an EMBL/GenBank/DDBJ whole genome shotgun (WGS) entry which is preliminary data.</text>
</comment>
<proteinExistence type="predicted"/>
<protein>
    <submittedName>
        <fullName evidence="1">Uncharacterized protein</fullName>
    </submittedName>
</protein>
<name>J9GNA1_9ZZZZ</name>
<gene>
    <name evidence="1" type="ORF">EVA_02815</name>
</gene>
<evidence type="ECO:0000313" key="1">
    <source>
        <dbReference type="EMBL" id="EJX09074.1"/>
    </source>
</evidence>
<organism evidence="1">
    <name type="scientific">gut metagenome</name>
    <dbReference type="NCBI Taxonomy" id="749906"/>
    <lineage>
        <taxon>unclassified sequences</taxon>
        <taxon>metagenomes</taxon>
        <taxon>organismal metagenomes</taxon>
    </lineage>
</organism>
<sequence length="132" mass="14592">MDTVFLTPFQQLALEIHFLIGYDVNIQELAHNPLFDEPFAVGISAVEIGSTYQGFKSITSDMITCLAGLQRRVNELCQPKFFCQFVEGSALHNLAAGTGQETFVFPVVTMVDNVTNNCLQNGISQELKAFII</sequence>
<reference evidence="1" key="1">
    <citation type="journal article" date="2012" name="PLoS ONE">
        <title>Gene sets for utilization of primary and secondary nutrition supplies in the distal gut of endangered iberian lynx.</title>
        <authorList>
            <person name="Alcaide M."/>
            <person name="Messina E."/>
            <person name="Richter M."/>
            <person name="Bargiela R."/>
            <person name="Peplies J."/>
            <person name="Huws S.A."/>
            <person name="Newbold C.J."/>
            <person name="Golyshin P.N."/>
            <person name="Simon M.A."/>
            <person name="Lopez G."/>
            <person name="Yakimov M.M."/>
            <person name="Ferrer M."/>
        </authorList>
    </citation>
    <scope>NUCLEOTIDE SEQUENCE</scope>
</reference>
<dbReference type="AlphaFoldDB" id="J9GNA1"/>
<accession>J9GNA1</accession>
<dbReference type="EMBL" id="AMCI01000467">
    <property type="protein sequence ID" value="EJX09074.1"/>
    <property type="molecule type" value="Genomic_DNA"/>
</dbReference>